<dbReference type="CDD" id="cd02440">
    <property type="entry name" value="AdoMet_MTases"/>
    <property type="match status" value="1"/>
</dbReference>
<dbReference type="InterPro" id="IPR004557">
    <property type="entry name" value="PrmC-related"/>
</dbReference>
<dbReference type="RefSeq" id="WP_316968187.1">
    <property type="nucleotide sequence ID" value="NZ_JARFPL010000005.1"/>
</dbReference>
<protein>
    <submittedName>
        <fullName evidence="7">Class I SAM-dependent methyltransferase</fullName>
    </submittedName>
</protein>
<dbReference type="PANTHER" id="PTHR45875">
    <property type="entry name" value="METHYLTRANSFERASE N6AMT1"/>
    <property type="match status" value="1"/>
</dbReference>
<evidence type="ECO:0000256" key="1">
    <source>
        <dbReference type="ARBA" id="ARBA00006149"/>
    </source>
</evidence>
<evidence type="ECO:0000256" key="3">
    <source>
        <dbReference type="ARBA" id="ARBA00022679"/>
    </source>
</evidence>
<proteinExistence type="inferred from homology"/>
<dbReference type="GO" id="GO:0008168">
    <property type="term" value="F:methyltransferase activity"/>
    <property type="evidence" value="ECO:0007669"/>
    <property type="project" value="UniProtKB-KW"/>
</dbReference>
<reference evidence="7 8" key="1">
    <citation type="submission" date="2023-03" db="EMBL/GenBank/DDBJ databases">
        <title>Whole genome sequencing of Methanotrichaceae archaeon M04Ac.</title>
        <authorList>
            <person name="Khomyakova M.A."/>
            <person name="Merkel A.Y."/>
            <person name="Slobodkin A.I."/>
        </authorList>
    </citation>
    <scope>NUCLEOTIDE SEQUENCE [LARGE SCALE GENOMIC DNA]</scope>
    <source>
        <strain evidence="7 8">M04Ac</strain>
    </source>
</reference>
<evidence type="ECO:0000313" key="8">
    <source>
        <dbReference type="Proteomes" id="UP001215956"/>
    </source>
</evidence>
<dbReference type="InterPro" id="IPR007848">
    <property type="entry name" value="Small_mtfrase_dom"/>
</dbReference>
<dbReference type="Proteomes" id="UP001215956">
    <property type="component" value="Unassembled WGS sequence"/>
</dbReference>
<keyword evidence="8" id="KW-1185">Reference proteome</keyword>
<dbReference type="InterPro" id="IPR002052">
    <property type="entry name" value="DNA_methylase_N6_adenine_CS"/>
</dbReference>
<name>A0ABT5XCM9_9EURY</name>
<dbReference type="Gene3D" id="3.40.50.150">
    <property type="entry name" value="Vaccinia Virus protein VP39"/>
    <property type="match status" value="1"/>
</dbReference>
<dbReference type="InterPro" id="IPR029063">
    <property type="entry name" value="SAM-dependent_MTases_sf"/>
</dbReference>
<evidence type="ECO:0000259" key="6">
    <source>
        <dbReference type="Pfam" id="PF05175"/>
    </source>
</evidence>
<keyword evidence="3" id="KW-0808">Transferase</keyword>
<gene>
    <name evidence="7" type="ORF">P0O24_02640</name>
</gene>
<dbReference type="EMBL" id="JARFPL010000005">
    <property type="protein sequence ID" value="MDF0592479.1"/>
    <property type="molecule type" value="Genomic_DNA"/>
</dbReference>
<evidence type="ECO:0000256" key="5">
    <source>
        <dbReference type="SAM" id="MobiDB-lite"/>
    </source>
</evidence>
<feature type="domain" description="Methyltransferase small" evidence="6">
    <location>
        <begin position="35"/>
        <end position="117"/>
    </location>
</feature>
<evidence type="ECO:0000256" key="2">
    <source>
        <dbReference type="ARBA" id="ARBA00022603"/>
    </source>
</evidence>
<dbReference type="SUPFAM" id="SSF53335">
    <property type="entry name" value="S-adenosyl-L-methionine-dependent methyltransferases"/>
    <property type="match status" value="1"/>
</dbReference>
<evidence type="ECO:0000313" key="7">
    <source>
        <dbReference type="EMBL" id="MDF0592479.1"/>
    </source>
</evidence>
<dbReference type="Pfam" id="PF05175">
    <property type="entry name" value="MTS"/>
    <property type="match status" value="1"/>
</dbReference>
<evidence type="ECO:0000256" key="4">
    <source>
        <dbReference type="ARBA" id="ARBA00022691"/>
    </source>
</evidence>
<keyword evidence="2 7" id="KW-0489">Methyltransferase</keyword>
<sequence>MDGRKGGGGPATPVAEPPPEGRDLDDIYEPAEDTFLLLRAAEEEVGPEDRVLEVGCGRGVISKAIAPLARRVIATDINPGAVSLLHREGIETIRADLFMGIGSKFDLVLFNPPYLPTEEDEVLEGWLNLAFDGGKTGREAINRFLEMLKDHLDPDGGRALLLVSSLSGPSEVAEKARREGLSSEVVARERYFFEELLVLRLAPCPPEGKEGWRGREIEASSPVPI</sequence>
<dbReference type="NCBIfam" id="NF011529">
    <property type="entry name" value="PRK14968.1-3"/>
    <property type="match status" value="1"/>
</dbReference>
<organism evidence="7 8">
    <name type="scientific">Candidatus Methanocrinis alkalitolerans</name>
    <dbReference type="NCBI Taxonomy" id="3033395"/>
    <lineage>
        <taxon>Archaea</taxon>
        <taxon>Methanobacteriati</taxon>
        <taxon>Methanobacteriota</taxon>
        <taxon>Stenosarchaea group</taxon>
        <taxon>Methanomicrobia</taxon>
        <taxon>Methanotrichales</taxon>
        <taxon>Methanotrichaceae</taxon>
        <taxon>Methanocrinis</taxon>
    </lineage>
</organism>
<dbReference type="NCBIfam" id="TIGR00537">
    <property type="entry name" value="hemK_rel_arch"/>
    <property type="match status" value="1"/>
</dbReference>
<dbReference type="PROSITE" id="PS00092">
    <property type="entry name" value="N6_MTASE"/>
    <property type="match status" value="1"/>
</dbReference>
<feature type="region of interest" description="Disordered" evidence="5">
    <location>
        <begin position="1"/>
        <end position="24"/>
    </location>
</feature>
<dbReference type="GO" id="GO:0032259">
    <property type="term" value="P:methylation"/>
    <property type="evidence" value="ECO:0007669"/>
    <property type="project" value="UniProtKB-KW"/>
</dbReference>
<accession>A0ABT5XCM9</accession>
<comment type="caution">
    <text evidence="7">The sequence shown here is derived from an EMBL/GenBank/DDBJ whole genome shotgun (WGS) entry which is preliminary data.</text>
</comment>
<dbReference type="InterPro" id="IPR052190">
    <property type="entry name" value="Euk-Arch_PrmC-MTase"/>
</dbReference>
<feature type="compositionally biased region" description="Gly residues" evidence="5">
    <location>
        <begin position="1"/>
        <end position="10"/>
    </location>
</feature>
<dbReference type="PANTHER" id="PTHR45875:SF1">
    <property type="entry name" value="METHYLTRANSFERASE N6AMT1"/>
    <property type="match status" value="1"/>
</dbReference>
<keyword evidence="4" id="KW-0949">S-adenosyl-L-methionine</keyword>
<comment type="similarity">
    <text evidence="1">Belongs to the eukaryotic/archaeal PrmC-related family.</text>
</comment>